<evidence type="ECO:0008006" key="4">
    <source>
        <dbReference type="Google" id="ProtNLM"/>
    </source>
</evidence>
<name>A0A081ANM3_PHYNI</name>
<organism evidence="2 3">
    <name type="scientific">Phytophthora nicotianae P1976</name>
    <dbReference type="NCBI Taxonomy" id="1317066"/>
    <lineage>
        <taxon>Eukaryota</taxon>
        <taxon>Sar</taxon>
        <taxon>Stramenopiles</taxon>
        <taxon>Oomycota</taxon>
        <taxon>Peronosporomycetes</taxon>
        <taxon>Peronosporales</taxon>
        <taxon>Peronosporaceae</taxon>
        <taxon>Phytophthora</taxon>
    </lineage>
</organism>
<evidence type="ECO:0000313" key="2">
    <source>
        <dbReference type="EMBL" id="ETO80484.1"/>
    </source>
</evidence>
<evidence type="ECO:0000256" key="1">
    <source>
        <dbReference type="SAM" id="SignalP"/>
    </source>
</evidence>
<comment type="caution">
    <text evidence="2">The sequence shown here is derived from an EMBL/GenBank/DDBJ whole genome shotgun (WGS) entry which is preliminary data.</text>
</comment>
<gene>
    <name evidence="2" type="ORF">F444_05024</name>
</gene>
<sequence length="122" mass="13241">MGHLSRCIRSLTILVTAILCDGGTAVAEISDRPRHYHGQPAVLAHFIVACKLGEILLCMASDLCRCARFDLGRHFFPFTAIKAQSREEALVFLLRPAASIHPCLPLLVSCVGRCWDGGCCCG</sequence>
<feature type="chain" id="PRO_5001754307" description="Secreted protein" evidence="1">
    <location>
        <begin position="26"/>
        <end position="122"/>
    </location>
</feature>
<dbReference type="AlphaFoldDB" id="A0A081ANM3"/>
<dbReference type="EMBL" id="ANJA01000986">
    <property type="protein sequence ID" value="ETO80484.1"/>
    <property type="molecule type" value="Genomic_DNA"/>
</dbReference>
<protein>
    <recommendedName>
        <fullName evidence="4">Secreted protein</fullName>
    </recommendedName>
</protein>
<keyword evidence="1" id="KW-0732">Signal</keyword>
<feature type="signal peptide" evidence="1">
    <location>
        <begin position="1"/>
        <end position="25"/>
    </location>
</feature>
<proteinExistence type="predicted"/>
<evidence type="ECO:0000313" key="3">
    <source>
        <dbReference type="Proteomes" id="UP000028582"/>
    </source>
</evidence>
<reference evidence="2 3" key="1">
    <citation type="submission" date="2013-11" db="EMBL/GenBank/DDBJ databases">
        <title>The Genome Sequence of Phytophthora parasitica P1976.</title>
        <authorList>
            <consortium name="The Broad Institute Genomics Platform"/>
            <person name="Russ C."/>
            <person name="Tyler B."/>
            <person name="Panabieres F."/>
            <person name="Shan W."/>
            <person name="Tripathy S."/>
            <person name="Grunwald N."/>
            <person name="Machado M."/>
            <person name="Johnson C.S."/>
            <person name="Walker B."/>
            <person name="Young S."/>
            <person name="Zeng Q."/>
            <person name="Gargeya S."/>
            <person name="Fitzgerald M."/>
            <person name="Haas B."/>
            <person name="Abouelleil A."/>
            <person name="Allen A.W."/>
            <person name="Alvarado L."/>
            <person name="Arachchi H.M."/>
            <person name="Berlin A.M."/>
            <person name="Chapman S.B."/>
            <person name="Gainer-Dewar J."/>
            <person name="Goldberg J."/>
            <person name="Griggs A."/>
            <person name="Gujja S."/>
            <person name="Hansen M."/>
            <person name="Howarth C."/>
            <person name="Imamovic A."/>
            <person name="Ireland A."/>
            <person name="Larimer J."/>
            <person name="McCowan C."/>
            <person name="Murphy C."/>
            <person name="Pearson M."/>
            <person name="Poon T.W."/>
            <person name="Priest M."/>
            <person name="Roberts A."/>
            <person name="Saif S."/>
            <person name="Shea T."/>
            <person name="Sisk P."/>
            <person name="Sykes S."/>
            <person name="Wortman J."/>
            <person name="Nusbaum C."/>
            <person name="Birren B."/>
        </authorList>
    </citation>
    <scope>NUCLEOTIDE SEQUENCE [LARGE SCALE GENOMIC DNA]</scope>
    <source>
        <strain evidence="2 3">P1976</strain>
    </source>
</reference>
<accession>A0A081ANM3</accession>
<dbReference type="Proteomes" id="UP000028582">
    <property type="component" value="Unassembled WGS sequence"/>
</dbReference>